<dbReference type="PROSITE" id="PS50931">
    <property type="entry name" value="HTH_LYSR"/>
    <property type="match status" value="1"/>
</dbReference>
<comment type="similarity">
    <text evidence="1">Belongs to the LysR transcriptional regulatory family.</text>
</comment>
<dbReference type="InterPro" id="IPR058163">
    <property type="entry name" value="LysR-type_TF_proteobact-type"/>
</dbReference>
<protein>
    <submittedName>
        <fullName evidence="6">LysR family transcriptional regulator</fullName>
    </submittedName>
</protein>
<dbReference type="SUPFAM" id="SSF46785">
    <property type="entry name" value="Winged helix' DNA-binding domain"/>
    <property type="match status" value="1"/>
</dbReference>
<dbReference type="PANTHER" id="PTHR30537">
    <property type="entry name" value="HTH-TYPE TRANSCRIPTIONAL REGULATOR"/>
    <property type="match status" value="1"/>
</dbReference>
<dbReference type="InterPro" id="IPR036390">
    <property type="entry name" value="WH_DNA-bd_sf"/>
</dbReference>
<dbReference type="InterPro" id="IPR036388">
    <property type="entry name" value="WH-like_DNA-bd_sf"/>
</dbReference>
<reference evidence="6 7" key="1">
    <citation type="submission" date="2018-01" db="EMBL/GenBank/DDBJ databases">
        <title>Genome sequence of Iodobacter sp. strain PCH194 isolated from Indian Trans-Himalaya.</title>
        <authorList>
            <person name="Kumar V."/>
            <person name="Thakur V."/>
            <person name="Kumar S."/>
            <person name="Singh D."/>
        </authorList>
    </citation>
    <scope>NUCLEOTIDE SEQUENCE [LARGE SCALE GENOMIC DNA]</scope>
    <source>
        <strain evidence="6 7">PCH194</strain>
    </source>
</reference>
<dbReference type="GO" id="GO:0003700">
    <property type="term" value="F:DNA-binding transcription factor activity"/>
    <property type="evidence" value="ECO:0007669"/>
    <property type="project" value="InterPro"/>
</dbReference>
<dbReference type="SUPFAM" id="SSF53850">
    <property type="entry name" value="Periplasmic binding protein-like II"/>
    <property type="match status" value="1"/>
</dbReference>
<proteinExistence type="inferred from homology"/>
<evidence type="ECO:0000256" key="2">
    <source>
        <dbReference type="ARBA" id="ARBA00023015"/>
    </source>
</evidence>
<evidence type="ECO:0000256" key="1">
    <source>
        <dbReference type="ARBA" id="ARBA00009437"/>
    </source>
</evidence>
<dbReference type="EMBL" id="CP025781">
    <property type="protein sequence ID" value="QBC43926.1"/>
    <property type="molecule type" value="Genomic_DNA"/>
</dbReference>
<dbReference type="Gene3D" id="3.40.190.290">
    <property type="match status" value="1"/>
</dbReference>
<dbReference type="PANTHER" id="PTHR30537:SF31">
    <property type="entry name" value="TRANSCRIPTIONAL REGULATOR, LYSR FAMILY"/>
    <property type="match status" value="1"/>
</dbReference>
<evidence type="ECO:0000259" key="5">
    <source>
        <dbReference type="PROSITE" id="PS50931"/>
    </source>
</evidence>
<dbReference type="GO" id="GO:0043565">
    <property type="term" value="F:sequence-specific DNA binding"/>
    <property type="evidence" value="ECO:0007669"/>
    <property type="project" value="TreeGrafter"/>
</dbReference>
<gene>
    <name evidence="6" type="ORF">C1H71_10455</name>
</gene>
<dbReference type="FunFam" id="1.10.10.10:FF:000001">
    <property type="entry name" value="LysR family transcriptional regulator"/>
    <property type="match status" value="1"/>
</dbReference>
<evidence type="ECO:0000256" key="3">
    <source>
        <dbReference type="ARBA" id="ARBA00023125"/>
    </source>
</evidence>
<evidence type="ECO:0000313" key="6">
    <source>
        <dbReference type="EMBL" id="QBC43926.1"/>
    </source>
</evidence>
<dbReference type="GO" id="GO:0006351">
    <property type="term" value="P:DNA-templated transcription"/>
    <property type="evidence" value="ECO:0007669"/>
    <property type="project" value="TreeGrafter"/>
</dbReference>
<name>A0A7G3G9M4_9NEIS</name>
<evidence type="ECO:0000313" key="7">
    <source>
        <dbReference type="Proteomes" id="UP000515917"/>
    </source>
</evidence>
<organism evidence="6 7">
    <name type="scientific">Iodobacter fluviatilis</name>
    <dbReference type="NCBI Taxonomy" id="537"/>
    <lineage>
        <taxon>Bacteria</taxon>
        <taxon>Pseudomonadati</taxon>
        <taxon>Pseudomonadota</taxon>
        <taxon>Betaproteobacteria</taxon>
        <taxon>Neisseriales</taxon>
        <taxon>Chitinibacteraceae</taxon>
        <taxon>Iodobacter</taxon>
    </lineage>
</organism>
<dbReference type="CDD" id="cd08473">
    <property type="entry name" value="PBP2_CrgA_like_4"/>
    <property type="match status" value="1"/>
</dbReference>
<keyword evidence="7" id="KW-1185">Reference proteome</keyword>
<accession>A0A7G3G9M4</accession>
<dbReference type="Gene3D" id="1.10.10.10">
    <property type="entry name" value="Winged helix-like DNA-binding domain superfamily/Winged helix DNA-binding domain"/>
    <property type="match status" value="1"/>
</dbReference>
<sequence>MQDLNDLYYYVQAVDHGGFAPAGRALGIPKSKLSRRIAMLEERLGVRLIQRSTRQFSVTELGQTYYEHCKAMLVEAEAAQDVIEQTQAEPCGVVRVSCPIALLQVSVAPMIADFMAQHRRVTVQLEATNRRVDLIEEGIDLAIRVLPPPIRDSDLVMRILGERKQCLVASPALLAEKGMPDVAADLSGWPSLALGVPQQEFIWCLLGPDGSRAEIHHRPKLTCNDMMALRNAAQAGIGIVQLPTMMMREQLADGSLVQLIPGWAPRREIIHAVFPSRRGLLPSVRALIDHLTQCFAQLDED</sequence>
<dbReference type="Pfam" id="PF00126">
    <property type="entry name" value="HTH_1"/>
    <property type="match status" value="1"/>
</dbReference>
<dbReference type="InterPro" id="IPR005119">
    <property type="entry name" value="LysR_subst-bd"/>
</dbReference>
<dbReference type="AlphaFoldDB" id="A0A7G3G9M4"/>
<dbReference type="InterPro" id="IPR000847">
    <property type="entry name" value="LysR_HTH_N"/>
</dbReference>
<evidence type="ECO:0000256" key="4">
    <source>
        <dbReference type="ARBA" id="ARBA00023163"/>
    </source>
</evidence>
<dbReference type="Pfam" id="PF03466">
    <property type="entry name" value="LysR_substrate"/>
    <property type="match status" value="1"/>
</dbReference>
<dbReference type="KEGG" id="ifl:C1H71_10455"/>
<keyword evidence="2" id="KW-0805">Transcription regulation</keyword>
<dbReference type="Proteomes" id="UP000515917">
    <property type="component" value="Chromosome"/>
</dbReference>
<dbReference type="NCBIfam" id="NF011573">
    <property type="entry name" value="PRK14997.1"/>
    <property type="match status" value="1"/>
</dbReference>
<keyword evidence="3" id="KW-0238">DNA-binding</keyword>
<keyword evidence="4" id="KW-0804">Transcription</keyword>
<feature type="domain" description="HTH lysR-type" evidence="5">
    <location>
        <begin position="1"/>
        <end position="59"/>
    </location>
</feature>
<dbReference type="RefSeq" id="WP_130106488.1">
    <property type="nucleotide sequence ID" value="NZ_CP025781.1"/>
</dbReference>